<name>G7WK19_METH6</name>
<dbReference type="EMBL" id="CP003117">
    <property type="protein sequence ID" value="AET63460.1"/>
    <property type="molecule type" value="Genomic_DNA"/>
</dbReference>
<accession>G7WK19</accession>
<feature type="transmembrane region" description="Helical" evidence="1">
    <location>
        <begin position="63"/>
        <end position="84"/>
    </location>
</feature>
<keyword evidence="1" id="KW-1133">Transmembrane helix</keyword>
<protein>
    <recommendedName>
        <fullName evidence="4">SigmaK-factor processing regulatory BofA</fullName>
    </recommendedName>
</protein>
<reference evidence="2 3" key="1">
    <citation type="journal article" date="2012" name="PLoS ONE">
        <title>The genome characteristics and predicted function of methyl-group oxidation pathway in the obligate aceticlastic methanogens, Methanosaeta spp.</title>
        <authorList>
            <person name="Zhu J."/>
            <person name="Zheng H."/>
            <person name="Ai G."/>
            <person name="Zhang G."/>
            <person name="Liu D."/>
            <person name="Liu X."/>
            <person name="Dong X."/>
        </authorList>
    </citation>
    <scope>NUCLEOTIDE SEQUENCE [LARGE SCALE GENOMIC DNA]</scope>
    <source>
        <strain evidence="2 3">6Ac</strain>
    </source>
</reference>
<evidence type="ECO:0008006" key="4">
    <source>
        <dbReference type="Google" id="ProtNLM"/>
    </source>
</evidence>
<dbReference type="PATRIC" id="fig|1110509.7.peg.71"/>
<keyword evidence="3" id="KW-1185">Reference proteome</keyword>
<evidence type="ECO:0000256" key="1">
    <source>
        <dbReference type="SAM" id="Phobius"/>
    </source>
</evidence>
<dbReference type="InterPro" id="IPR010001">
    <property type="entry name" value="BofA"/>
</dbReference>
<dbReference type="AlphaFoldDB" id="G7WK19"/>
<sequence>MGSFMVQVEILILGLLLIFAIYASFSLIMRSVKFLAVHTLVGLLILFLANAVGGLAIPYSLPVLLVCALLGAPGAIAVIILDFFGLGL</sequence>
<dbReference type="KEGG" id="mhi:Mhar_0067"/>
<dbReference type="Proteomes" id="UP000005877">
    <property type="component" value="Chromosome"/>
</dbReference>
<keyword evidence="1" id="KW-0812">Transmembrane</keyword>
<dbReference type="HOGENOM" id="CLU_172280_1_0_2"/>
<keyword evidence="1" id="KW-0472">Membrane</keyword>
<dbReference type="Pfam" id="PF07441">
    <property type="entry name" value="BofA"/>
    <property type="match status" value="1"/>
</dbReference>
<organism evidence="2 3">
    <name type="scientific">Methanothrix harundinacea (strain 6Ac)</name>
    <name type="common">Methanosaeta harundinacea</name>
    <dbReference type="NCBI Taxonomy" id="1110509"/>
    <lineage>
        <taxon>Archaea</taxon>
        <taxon>Methanobacteriati</taxon>
        <taxon>Methanobacteriota</taxon>
        <taxon>Stenosarchaea group</taxon>
        <taxon>Methanomicrobia</taxon>
        <taxon>Methanotrichales</taxon>
        <taxon>Methanotrichaceae</taxon>
        <taxon>Methanothrix</taxon>
    </lineage>
</organism>
<feature type="transmembrane region" description="Helical" evidence="1">
    <location>
        <begin position="35"/>
        <end position="57"/>
    </location>
</feature>
<proteinExistence type="predicted"/>
<feature type="transmembrane region" description="Helical" evidence="1">
    <location>
        <begin position="6"/>
        <end position="28"/>
    </location>
</feature>
<evidence type="ECO:0000313" key="2">
    <source>
        <dbReference type="EMBL" id="AET63460.1"/>
    </source>
</evidence>
<evidence type="ECO:0000313" key="3">
    <source>
        <dbReference type="Proteomes" id="UP000005877"/>
    </source>
</evidence>
<gene>
    <name evidence="2" type="ordered locus">Mhar_0067</name>
</gene>